<proteinExistence type="predicted"/>
<name>T1GXX5_MEGSC</name>
<dbReference type="PANTHER" id="PTHR21261">
    <property type="entry name" value="BEAT PROTEIN"/>
    <property type="match status" value="1"/>
</dbReference>
<dbReference type="PANTHER" id="PTHR21261:SF15">
    <property type="entry name" value="BEATEN PATH IIIA, ISOFORM D-RELATED"/>
    <property type="match status" value="1"/>
</dbReference>
<dbReference type="EMBL" id="CAQQ02126421">
    <property type="status" value="NOT_ANNOTATED_CDS"/>
    <property type="molecule type" value="Genomic_DNA"/>
</dbReference>
<protein>
    <recommendedName>
        <fullName evidence="3">Ig-like domain-containing protein</fullName>
    </recommendedName>
</protein>
<reference evidence="2" key="1">
    <citation type="submission" date="2013-02" db="EMBL/GenBank/DDBJ databases">
        <authorList>
            <person name="Hughes D."/>
        </authorList>
    </citation>
    <scope>NUCLEOTIDE SEQUENCE</scope>
    <source>
        <strain>Durham</strain>
        <strain evidence="2">NC isolate 2 -- Noor lab</strain>
    </source>
</reference>
<evidence type="ECO:0000313" key="2">
    <source>
        <dbReference type="Proteomes" id="UP000015102"/>
    </source>
</evidence>
<dbReference type="AlphaFoldDB" id="T1GXX5"/>
<organism evidence="1 2">
    <name type="scientific">Megaselia scalaris</name>
    <name type="common">Humpbacked fly</name>
    <name type="synonym">Phora scalaris</name>
    <dbReference type="NCBI Taxonomy" id="36166"/>
    <lineage>
        <taxon>Eukaryota</taxon>
        <taxon>Metazoa</taxon>
        <taxon>Ecdysozoa</taxon>
        <taxon>Arthropoda</taxon>
        <taxon>Hexapoda</taxon>
        <taxon>Insecta</taxon>
        <taxon>Pterygota</taxon>
        <taxon>Neoptera</taxon>
        <taxon>Endopterygota</taxon>
        <taxon>Diptera</taxon>
        <taxon>Brachycera</taxon>
        <taxon>Muscomorpha</taxon>
        <taxon>Platypezoidea</taxon>
        <taxon>Phoridae</taxon>
        <taxon>Megaseliini</taxon>
        <taxon>Megaselia</taxon>
    </lineage>
</organism>
<dbReference type="Proteomes" id="UP000015102">
    <property type="component" value="Unassembled WGS sequence"/>
</dbReference>
<reference evidence="1" key="2">
    <citation type="submission" date="2015-06" db="UniProtKB">
        <authorList>
            <consortium name="EnsemblMetazoa"/>
        </authorList>
    </citation>
    <scope>IDENTIFICATION</scope>
</reference>
<keyword evidence="2" id="KW-1185">Reference proteome</keyword>
<dbReference type="STRING" id="36166.T1GXX5"/>
<sequence>MPPAQVFKLPGVHVVLGNSTDSIVSLRGVDLVSSGRYKCEVSGEAPLFQTVSDHGSMDMPPAQVFKLPGVHVVLGNSTDSIVSLRGVDLVSSGRYKCEVSGEAPLFQTVSDH</sequence>
<dbReference type="EMBL" id="CAQQ02126422">
    <property type="status" value="NOT_ANNOTATED_CDS"/>
    <property type="molecule type" value="Genomic_DNA"/>
</dbReference>
<dbReference type="HOGENOM" id="CLU_2148709_0_0_1"/>
<dbReference type="EnsemblMetazoa" id="MESCA008688-RA">
    <property type="protein sequence ID" value="MESCA008688-PA"/>
    <property type="gene ID" value="MESCA008688"/>
</dbReference>
<evidence type="ECO:0008006" key="3">
    <source>
        <dbReference type="Google" id="ProtNLM"/>
    </source>
</evidence>
<evidence type="ECO:0000313" key="1">
    <source>
        <dbReference type="EnsemblMetazoa" id="MESCA008688-PA"/>
    </source>
</evidence>
<accession>T1GXX5</accession>